<evidence type="ECO:0000313" key="7">
    <source>
        <dbReference type="Proteomes" id="UP000292082"/>
    </source>
</evidence>
<dbReference type="AlphaFoldDB" id="A0A4Q9NPY6"/>
<dbReference type="PANTHER" id="PTHR13675:SF1">
    <property type="entry name" value="SUCCINATE DEHYDROGENASE ASSEMBLY FACTOR 1, MITOCHONDRIAL"/>
    <property type="match status" value="1"/>
</dbReference>
<dbReference type="Proteomes" id="UP000292082">
    <property type="component" value="Unassembled WGS sequence"/>
</dbReference>
<evidence type="ECO:0000259" key="5">
    <source>
        <dbReference type="Pfam" id="PF05347"/>
    </source>
</evidence>
<dbReference type="STRING" id="114155.A0A4Q9NPY6"/>
<dbReference type="InterPro" id="IPR045295">
    <property type="entry name" value="Complex1_LYR_SDHAF1_LYRM8"/>
</dbReference>
<name>A0A4Q9NPY6_9APHY</name>
<evidence type="ECO:0000256" key="4">
    <source>
        <dbReference type="ARBA" id="ARBA00025715"/>
    </source>
</evidence>
<gene>
    <name evidence="6" type="ORF">BD310DRAFT_91174</name>
</gene>
<dbReference type="Pfam" id="PF05347">
    <property type="entry name" value="Complex1_LYR"/>
    <property type="match status" value="1"/>
</dbReference>
<sequence>MSLRRSGLQKDVLSLYRRALRMANSKPLAAQPKFRLFVRYTFKTEAASISPRDIATIEHRLRRGRRQLEMYEDPKVRDCFVSSEMVQWGAQNPYRREMNQAATPDTGRTT</sequence>
<dbReference type="EMBL" id="ML145094">
    <property type="protein sequence ID" value="TBU62306.1"/>
    <property type="molecule type" value="Genomic_DNA"/>
</dbReference>
<feature type="domain" description="Complex 1 LYR protein" evidence="5">
    <location>
        <begin position="11"/>
        <end position="70"/>
    </location>
</feature>
<keyword evidence="7" id="KW-1185">Reference proteome</keyword>
<protein>
    <recommendedName>
        <fullName evidence="5">Complex 1 LYR protein domain-containing protein</fullName>
    </recommendedName>
</protein>
<organism evidence="6 7">
    <name type="scientific">Dichomitus squalens</name>
    <dbReference type="NCBI Taxonomy" id="114155"/>
    <lineage>
        <taxon>Eukaryota</taxon>
        <taxon>Fungi</taxon>
        <taxon>Dikarya</taxon>
        <taxon>Basidiomycota</taxon>
        <taxon>Agaricomycotina</taxon>
        <taxon>Agaricomycetes</taxon>
        <taxon>Polyporales</taxon>
        <taxon>Polyporaceae</taxon>
        <taxon>Dichomitus</taxon>
    </lineage>
</organism>
<accession>A0A4Q9NPY6</accession>
<keyword evidence="3" id="KW-0143">Chaperone</keyword>
<reference evidence="6 7" key="1">
    <citation type="submission" date="2019-01" db="EMBL/GenBank/DDBJ databases">
        <title>Draft genome sequences of three monokaryotic isolates of the white-rot basidiomycete fungus Dichomitus squalens.</title>
        <authorList>
            <consortium name="DOE Joint Genome Institute"/>
            <person name="Lopez S.C."/>
            <person name="Andreopoulos B."/>
            <person name="Pangilinan J."/>
            <person name="Lipzen A."/>
            <person name="Riley R."/>
            <person name="Ahrendt S."/>
            <person name="Ng V."/>
            <person name="Barry K."/>
            <person name="Daum C."/>
            <person name="Grigoriev I.V."/>
            <person name="Hilden K.S."/>
            <person name="Makela M.R."/>
            <person name="de Vries R.P."/>
        </authorList>
    </citation>
    <scope>NUCLEOTIDE SEQUENCE [LARGE SCALE GENOMIC DNA]</scope>
    <source>
        <strain evidence="6 7">CBS 464.89</strain>
    </source>
</reference>
<evidence type="ECO:0000256" key="3">
    <source>
        <dbReference type="ARBA" id="ARBA00023186"/>
    </source>
</evidence>
<dbReference type="GO" id="GO:0034553">
    <property type="term" value="P:mitochondrial respiratory chain complex II assembly"/>
    <property type="evidence" value="ECO:0007669"/>
    <property type="project" value="InterPro"/>
</dbReference>
<dbReference type="CDD" id="cd20268">
    <property type="entry name" value="Complex1_LYR_SDHAF1_LYRM8"/>
    <property type="match status" value="1"/>
</dbReference>
<evidence type="ECO:0000313" key="6">
    <source>
        <dbReference type="EMBL" id="TBU62306.1"/>
    </source>
</evidence>
<comment type="subcellular location">
    <subcellularLocation>
        <location evidence="1">Mitochondrion matrix</location>
    </subcellularLocation>
</comment>
<keyword evidence="2" id="KW-0496">Mitochondrion</keyword>
<evidence type="ECO:0000256" key="1">
    <source>
        <dbReference type="ARBA" id="ARBA00004305"/>
    </source>
</evidence>
<dbReference type="GO" id="GO:0005759">
    <property type="term" value="C:mitochondrial matrix"/>
    <property type="evidence" value="ECO:0007669"/>
    <property type="project" value="UniProtKB-SubCell"/>
</dbReference>
<dbReference type="PANTHER" id="PTHR13675">
    <property type="entry name" value="LYR MOTIF-CONTAINING PROTEIN 2"/>
    <property type="match status" value="1"/>
</dbReference>
<evidence type="ECO:0000256" key="2">
    <source>
        <dbReference type="ARBA" id="ARBA00023128"/>
    </source>
</evidence>
<proteinExistence type="inferred from homology"/>
<comment type="similarity">
    <text evidence="4">Belongs to the complex I LYR family. SDHAF1 subfamily.</text>
</comment>
<dbReference type="InterPro" id="IPR008011">
    <property type="entry name" value="Complex1_LYR_dom"/>
</dbReference>